<dbReference type="InterPro" id="IPR005225">
    <property type="entry name" value="Small_GTP-bd"/>
</dbReference>
<dbReference type="InterPro" id="IPR024156">
    <property type="entry name" value="Small_GTPase_ARF"/>
</dbReference>
<evidence type="ECO:0000313" key="10">
    <source>
        <dbReference type="Proteomes" id="UP000261680"/>
    </source>
</evidence>
<keyword evidence="10" id="KW-1185">Reference proteome</keyword>
<evidence type="ECO:0000256" key="4">
    <source>
        <dbReference type="ARBA" id="ARBA00054077"/>
    </source>
</evidence>
<dbReference type="Proteomes" id="UP000261680">
    <property type="component" value="Unplaced"/>
</dbReference>
<dbReference type="GO" id="GO:0003924">
    <property type="term" value="F:GTPase activity"/>
    <property type="evidence" value="ECO:0007669"/>
    <property type="project" value="InterPro"/>
</dbReference>
<feature type="binding site" evidence="9">
    <location>
        <position position="176"/>
    </location>
    <ligand>
        <name>Mg(2+)</name>
        <dbReference type="ChEBI" id="CHEBI:18420"/>
    </ligand>
</feature>
<feature type="binding site" evidence="9">
    <location>
        <position position="153"/>
    </location>
    <ligand>
        <name>Mg(2+)</name>
        <dbReference type="ChEBI" id="CHEBI:18420"/>
    </ligand>
</feature>
<dbReference type="Gene3D" id="3.40.50.300">
    <property type="entry name" value="P-loop containing nucleotide triphosphate hydrolases"/>
    <property type="match status" value="1"/>
</dbReference>
<keyword evidence="9" id="KW-0460">Magnesium</keyword>
<dbReference type="SMART" id="SM00178">
    <property type="entry name" value="SAR"/>
    <property type="match status" value="1"/>
</dbReference>
<dbReference type="PANTHER" id="PTHR11711">
    <property type="entry name" value="ADP RIBOSYLATION FACTOR-RELATED"/>
    <property type="match status" value="1"/>
</dbReference>
<dbReference type="AlphaFoldDB" id="A0A8M1GNM8"/>
<comment type="function">
    <text evidence="4">GTPase that recruits MYO1E to MHC class II-containing vesicles via the effector protein ARL14EP and hence controls the movement of these vesicles along the actin cytoskeleton in dendritic cells.</text>
</comment>
<feature type="binding site" evidence="8">
    <location>
        <position position="198"/>
    </location>
    <ligand>
        <name>GTP</name>
        <dbReference type="ChEBI" id="CHEBI:37565"/>
    </ligand>
</feature>
<sequence length="351" mass="38143">MQWGRGSPENLWGFLRKKGGCGVWTPFSLHLQGSGQVSCSLSFVVPARGQCPRGFPGPAGDSWGLRDLIGKTRSALPGGGVLSTQARPGPPKVAESCPSLAWERHGTTDRQADGHLREPGPVVIEFGPDAALPPRMPPEHKVIIVGLDNAGKTTILYQLLSSFPSLMNEVVHTSPTIGSNVEEIVLQKTHFLVWDIGGQEALRSTWDTYYANTEFIILVIDSTDRDRLRTTREELYKMLAHEALRDASVLIFANKQDMKNSMTTVEISQFLTLSTIKDHPWHIQGCCALTGEGGIAAGCGPRCLETLGRSAQGTTRFWQCPCRSLPQPTSITSAGLLPAGLQWMKSQATAN</sequence>
<dbReference type="RefSeq" id="XP_040496640.1">
    <property type="nucleotide sequence ID" value="XM_040640706.1"/>
</dbReference>
<keyword evidence="2 8" id="KW-0547">Nucleotide-binding</keyword>
<dbReference type="PROSITE" id="PS51417">
    <property type="entry name" value="ARF"/>
    <property type="match status" value="1"/>
</dbReference>
<protein>
    <recommendedName>
        <fullName evidence="6">ADP-ribosylation factor-like protein 14</fullName>
    </recommendedName>
    <alternativeName>
        <fullName evidence="7">ADP-ribosylation factor 7</fullName>
    </alternativeName>
</protein>
<keyword evidence="3 8" id="KW-0342">GTP-binding</keyword>
<name>A0A8M1GNM8_URSMA</name>
<dbReference type="GO" id="GO:0005525">
    <property type="term" value="F:GTP binding"/>
    <property type="evidence" value="ECO:0007669"/>
    <property type="project" value="UniProtKB-KW"/>
</dbReference>
<evidence type="ECO:0000256" key="7">
    <source>
        <dbReference type="ARBA" id="ARBA00077764"/>
    </source>
</evidence>
<dbReference type="OrthoDB" id="10387457at2759"/>
<dbReference type="PRINTS" id="PR00449">
    <property type="entry name" value="RASTRNSFRMNG"/>
</dbReference>
<proteinExistence type="inferred from homology"/>
<dbReference type="NCBIfam" id="TIGR00231">
    <property type="entry name" value="small_GTP"/>
    <property type="match status" value="1"/>
</dbReference>
<organism evidence="10 11">
    <name type="scientific">Ursus maritimus</name>
    <name type="common">Polar bear</name>
    <name type="synonym">Thalarctos maritimus</name>
    <dbReference type="NCBI Taxonomy" id="29073"/>
    <lineage>
        <taxon>Eukaryota</taxon>
        <taxon>Metazoa</taxon>
        <taxon>Chordata</taxon>
        <taxon>Craniata</taxon>
        <taxon>Vertebrata</taxon>
        <taxon>Euteleostomi</taxon>
        <taxon>Mammalia</taxon>
        <taxon>Eutheria</taxon>
        <taxon>Laurasiatheria</taxon>
        <taxon>Carnivora</taxon>
        <taxon>Caniformia</taxon>
        <taxon>Ursidae</taxon>
        <taxon>Ursus</taxon>
    </lineage>
</organism>
<dbReference type="GeneID" id="103661364"/>
<feature type="binding site" evidence="8">
    <location>
        <begin position="254"/>
        <end position="257"/>
    </location>
    <ligand>
        <name>GTP</name>
        <dbReference type="ChEBI" id="CHEBI:37565"/>
    </ligand>
</feature>
<dbReference type="SMART" id="SM00177">
    <property type="entry name" value="ARF"/>
    <property type="match status" value="1"/>
</dbReference>
<evidence type="ECO:0000256" key="3">
    <source>
        <dbReference type="ARBA" id="ARBA00023134"/>
    </source>
</evidence>
<dbReference type="Pfam" id="PF00025">
    <property type="entry name" value="Arf"/>
    <property type="match status" value="1"/>
</dbReference>
<evidence type="ECO:0000256" key="2">
    <source>
        <dbReference type="ARBA" id="ARBA00022741"/>
    </source>
</evidence>
<dbReference type="CTD" id="390790"/>
<evidence type="ECO:0000256" key="9">
    <source>
        <dbReference type="PIRSR" id="PIRSR606689-2"/>
    </source>
</evidence>
<dbReference type="GO" id="GO:0030010">
    <property type="term" value="P:establishment of cell polarity"/>
    <property type="evidence" value="ECO:0007669"/>
    <property type="project" value="UniProtKB-ARBA"/>
</dbReference>
<comment type="similarity">
    <text evidence="1">Belongs to the small GTPase superfamily. Arf family.</text>
</comment>
<evidence type="ECO:0000256" key="6">
    <source>
        <dbReference type="ARBA" id="ARBA00072405"/>
    </source>
</evidence>
<dbReference type="FunFam" id="3.40.50.300:FF:000412">
    <property type="entry name" value="ADP-ribosylation factor 1"/>
    <property type="match status" value="1"/>
</dbReference>
<comment type="subunit">
    <text evidence="5">Interacts with ARL14EP.</text>
</comment>
<dbReference type="GO" id="GO:0046872">
    <property type="term" value="F:metal ion binding"/>
    <property type="evidence" value="ECO:0007669"/>
    <property type="project" value="UniProtKB-KW"/>
</dbReference>
<dbReference type="InterPro" id="IPR027417">
    <property type="entry name" value="P-loop_NTPase"/>
</dbReference>
<evidence type="ECO:0000313" key="11">
    <source>
        <dbReference type="RefSeq" id="XP_040496640.1"/>
    </source>
</evidence>
<dbReference type="SUPFAM" id="SSF52540">
    <property type="entry name" value="P-loop containing nucleoside triphosphate hydrolases"/>
    <property type="match status" value="1"/>
</dbReference>
<evidence type="ECO:0000256" key="5">
    <source>
        <dbReference type="ARBA" id="ARBA00061881"/>
    </source>
</evidence>
<feature type="binding site" evidence="8">
    <location>
        <begin position="146"/>
        <end position="153"/>
    </location>
    <ligand>
        <name>GTP</name>
        <dbReference type="ChEBI" id="CHEBI:37565"/>
    </ligand>
</feature>
<keyword evidence="9" id="KW-0479">Metal-binding</keyword>
<evidence type="ECO:0000256" key="8">
    <source>
        <dbReference type="PIRSR" id="PIRSR606689-1"/>
    </source>
</evidence>
<accession>A0A8M1GNM8</accession>
<dbReference type="InterPro" id="IPR006689">
    <property type="entry name" value="Small_GTPase_ARF/SAR"/>
</dbReference>
<reference evidence="11" key="1">
    <citation type="submission" date="2025-08" db="UniProtKB">
        <authorList>
            <consortium name="RefSeq"/>
        </authorList>
    </citation>
    <scope>IDENTIFICATION</scope>
    <source>
        <tissue evidence="11">Whole blood</tissue>
    </source>
</reference>
<evidence type="ECO:0000256" key="1">
    <source>
        <dbReference type="ARBA" id="ARBA00010290"/>
    </source>
</evidence>
<gene>
    <name evidence="11" type="primary">ARL5C</name>
</gene>